<feature type="domain" description="EF-hand" evidence="14">
    <location>
        <begin position="152"/>
        <end position="182"/>
    </location>
</feature>
<evidence type="ECO:0000259" key="11">
    <source>
        <dbReference type="PROSITE" id="PS50003"/>
    </source>
</evidence>
<evidence type="ECO:0000256" key="7">
    <source>
        <dbReference type="ARBA" id="ARBA00023224"/>
    </source>
</evidence>
<dbReference type="GO" id="GO:0005737">
    <property type="term" value="C:cytoplasm"/>
    <property type="evidence" value="ECO:0007669"/>
    <property type="project" value="UniProtKB-SubCell"/>
</dbReference>
<dbReference type="OrthoDB" id="269822at2759"/>
<keyword evidence="7" id="KW-0807">Transducer</keyword>
<dbReference type="InterPro" id="IPR001192">
    <property type="entry name" value="PI-PLC_fam"/>
</dbReference>
<dbReference type="SMART" id="SM00149">
    <property type="entry name" value="PLCYc"/>
    <property type="match status" value="1"/>
</dbReference>
<dbReference type="CDD" id="cd16218">
    <property type="entry name" value="EFh_PI-PLCdelta3"/>
    <property type="match status" value="1"/>
</dbReference>
<dbReference type="GO" id="GO:0004435">
    <property type="term" value="F:phosphatidylinositol-4,5-bisphosphate phospholipase C activity"/>
    <property type="evidence" value="ECO:0007669"/>
    <property type="project" value="UniProtKB-EC"/>
</dbReference>
<dbReference type="InterPro" id="IPR000909">
    <property type="entry name" value="PLipase_C_PInositol-sp_X_dom"/>
</dbReference>
<evidence type="ECO:0000256" key="4">
    <source>
        <dbReference type="ARBA" id="ARBA00022837"/>
    </source>
</evidence>
<dbReference type="InterPro" id="IPR011992">
    <property type="entry name" value="EF-hand-dom_pair"/>
</dbReference>
<dbReference type="InterPro" id="IPR001711">
    <property type="entry name" value="PLipase_C_Pinositol-sp_Y"/>
</dbReference>
<reference evidence="15" key="2">
    <citation type="submission" date="2025-08" db="UniProtKB">
        <authorList>
            <consortium name="Ensembl"/>
        </authorList>
    </citation>
    <scope>IDENTIFICATION</scope>
</reference>
<evidence type="ECO:0000313" key="16">
    <source>
        <dbReference type="Proteomes" id="UP000694390"/>
    </source>
</evidence>
<dbReference type="InterPro" id="IPR000008">
    <property type="entry name" value="C2_dom"/>
</dbReference>
<evidence type="ECO:0000259" key="13">
    <source>
        <dbReference type="PROSITE" id="PS50008"/>
    </source>
</evidence>
<dbReference type="GeneTree" id="ENSGT00940000156993"/>
<dbReference type="InterPro" id="IPR018247">
    <property type="entry name" value="EF_Hand_1_Ca_BS"/>
</dbReference>
<dbReference type="Gene3D" id="2.30.29.30">
    <property type="entry name" value="Pleckstrin-homology domain (PH domain)/Phosphotyrosine-binding domain (PTB)"/>
    <property type="match status" value="1"/>
</dbReference>
<dbReference type="CDD" id="cd00275">
    <property type="entry name" value="C2_PLC_like"/>
    <property type="match status" value="1"/>
</dbReference>
<dbReference type="Gene3D" id="2.60.40.150">
    <property type="entry name" value="C2 domain"/>
    <property type="match status" value="1"/>
</dbReference>
<dbReference type="SMART" id="SM00148">
    <property type="entry name" value="PLCXc"/>
    <property type="match status" value="1"/>
</dbReference>
<dbReference type="PROSITE" id="PS50004">
    <property type="entry name" value="C2"/>
    <property type="match status" value="1"/>
</dbReference>
<dbReference type="PANTHER" id="PTHR10336">
    <property type="entry name" value="PHOSPHOINOSITIDE-SPECIFIC PHOSPHOLIPASE C FAMILY PROTEIN"/>
    <property type="match status" value="1"/>
</dbReference>
<dbReference type="SUPFAM" id="SSF50729">
    <property type="entry name" value="PH domain-like"/>
    <property type="match status" value="1"/>
</dbReference>
<dbReference type="Pfam" id="PF00387">
    <property type="entry name" value="PI-PLC-Y"/>
    <property type="match status" value="1"/>
</dbReference>
<dbReference type="InterPro" id="IPR011993">
    <property type="entry name" value="PH-like_dom_sf"/>
</dbReference>
<dbReference type="PROSITE" id="PS00018">
    <property type="entry name" value="EF_HAND_1"/>
    <property type="match status" value="2"/>
</dbReference>
<keyword evidence="6 9" id="KW-0443">Lipid metabolism</keyword>
<keyword evidence="3" id="KW-0479">Metal-binding</keyword>
<dbReference type="PROSITE" id="PS50008">
    <property type="entry name" value="PIPLC_Y_DOMAIN"/>
    <property type="match status" value="1"/>
</dbReference>
<dbReference type="Ensembl" id="ENSGEVT00005029387.1">
    <property type="protein sequence ID" value="ENSGEVP00005027944.1"/>
    <property type="gene ID" value="ENSGEVG00005019703.1"/>
</dbReference>
<gene>
    <name evidence="15" type="primary">PLCD3</name>
</gene>
<dbReference type="InterPro" id="IPR017946">
    <property type="entry name" value="PLC-like_Pdiesterase_TIM-brl"/>
</dbReference>
<evidence type="ECO:0000256" key="3">
    <source>
        <dbReference type="ARBA" id="ARBA00022723"/>
    </source>
</evidence>
<evidence type="ECO:0000256" key="9">
    <source>
        <dbReference type="RuleBase" id="RU361133"/>
    </source>
</evidence>
<keyword evidence="9" id="KW-0378">Hydrolase</keyword>
<comment type="cofactor">
    <cofactor evidence="1">
        <name>Ca(2+)</name>
        <dbReference type="ChEBI" id="CHEBI:29108"/>
    </cofactor>
</comment>
<dbReference type="PROSITE" id="PS50003">
    <property type="entry name" value="PH_DOMAIN"/>
    <property type="match status" value="1"/>
</dbReference>
<dbReference type="GO" id="GO:0016042">
    <property type="term" value="P:lipid catabolic process"/>
    <property type="evidence" value="ECO:0007669"/>
    <property type="project" value="UniProtKB-KW"/>
</dbReference>
<feature type="domain" description="PI-PLC Y-box" evidence="13">
    <location>
        <begin position="504"/>
        <end position="620"/>
    </location>
</feature>
<accession>A0A8C4YMP3</accession>
<dbReference type="InterPro" id="IPR002048">
    <property type="entry name" value="EF_hand_dom"/>
</dbReference>
<dbReference type="EC" id="3.1.4.11" evidence="2 9"/>
<dbReference type="InterPro" id="IPR001849">
    <property type="entry name" value="PH_domain"/>
</dbReference>
<dbReference type="SMART" id="SM00233">
    <property type="entry name" value="PH"/>
    <property type="match status" value="1"/>
</dbReference>
<dbReference type="PROSITE" id="PS50222">
    <property type="entry name" value="EF_HAND_2"/>
    <property type="match status" value="1"/>
</dbReference>
<evidence type="ECO:0000313" key="15">
    <source>
        <dbReference type="Ensembl" id="ENSGEVP00005027944.1"/>
    </source>
</evidence>
<evidence type="ECO:0000256" key="8">
    <source>
        <dbReference type="ARBA" id="ARBA00023674"/>
    </source>
</evidence>
<dbReference type="SUPFAM" id="SSF47473">
    <property type="entry name" value="EF-hand"/>
    <property type="match status" value="1"/>
</dbReference>
<dbReference type="SUPFAM" id="SSF51695">
    <property type="entry name" value="PLC-like phosphodiesterases"/>
    <property type="match status" value="1"/>
</dbReference>
<keyword evidence="4" id="KW-0106">Calcium</keyword>
<keyword evidence="16" id="KW-1185">Reference proteome</keyword>
<evidence type="ECO:0000259" key="14">
    <source>
        <dbReference type="PROSITE" id="PS50222"/>
    </source>
</evidence>
<feature type="region of interest" description="Disordered" evidence="10">
    <location>
        <begin position="427"/>
        <end position="454"/>
    </location>
</feature>
<evidence type="ECO:0000256" key="1">
    <source>
        <dbReference type="ARBA" id="ARBA00001913"/>
    </source>
</evidence>
<dbReference type="CDD" id="cd13363">
    <property type="entry name" value="PH_PLC_delta"/>
    <property type="match status" value="1"/>
</dbReference>
<dbReference type="Pfam" id="PF00388">
    <property type="entry name" value="PI-PLC-X"/>
    <property type="match status" value="1"/>
</dbReference>
<dbReference type="SMART" id="SM00239">
    <property type="entry name" value="C2"/>
    <property type="match status" value="1"/>
</dbReference>
<name>A0A8C4YMP3_9SAUR</name>
<dbReference type="PROSITE" id="PS50007">
    <property type="entry name" value="PIPLC_X_DOMAIN"/>
    <property type="match status" value="1"/>
</dbReference>
<proteinExistence type="predicted"/>
<evidence type="ECO:0000256" key="2">
    <source>
        <dbReference type="ARBA" id="ARBA00012368"/>
    </source>
</evidence>
<feature type="domain" description="C2" evidence="12">
    <location>
        <begin position="620"/>
        <end position="745"/>
    </location>
</feature>
<dbReference type="SMART" id="SM00054">
    <property type="entry name" value="EFh"/>
    <property type="match status" value="2"/>
</dbReference>
<dbReference type="Gene3D" id="3.20.20.190">
    <property type="entry name" value="Phosphatidylinositol (PI) phosphodiesterase"/>
    <property type="match status" value="1"/>
</dbReference>
<dbReference type="GO" id="GO:0005509">
    <property type="term" value="F:calcium ion binding"/>
    <property type="evidence" value="ECO:0007669"/>
    <property type="project" value="InterPro"/>
</dbReference>
<evidence type="ECO:0000256" key="6">
    <source>
        <dbReference type="ARBA" id="ARBA00023098"/>
    </source>
</evidence>
<reference evidence="15" key="1">
    <citation type="submission" date="2019-06" db="EMBL/GenBank/DDBJ databases">
        <title>G10K-VGP Goodes thornscrub tortoise genome, primary haplotype.</title>
        <authorList>
            <person name="Murphy B."/>
            <person name="Edwards T."/>
            <person name="Rhie A."/>
            <person name="Koren S."/>
            <person name="Phillippy A."/>
            <person name="Fedrigo O."/>
            <person name="Haase B."/>
            <person name="Mountcastle J."/>
            <person name="Lewin H."/>
            <person name="Damas J."/>
            <person name="Howe K."/>
            <person name="Formenti G."/>
            <person name="Myers G."/>
            <person name="Durbin R."/>
            <person name="Jarvis E.D."/>
        </authorList>
    </citation>
    <scope>NUCLEOTIDE SEQUENCE [LARGE SCALE GENOMIC DNA]</scope>
</reference>
<feature type="domain" description="PH" evidence="11">
    <location>
        <begin position="20"/>
        <end position="132"/>
    </location>
</feature>
<dbReference type="GO" id="GO:0001525">
    <property type="term" value="P:angiogenesis"/>
    <property type="evidence" value="ECO:0007669"/>
    <property type="project" value="Ensembl"/>
</dbReference>
<protein>
    <recommendedName>
        <fullName evidence="2 9">Phosphoinositide phospholipase C</fullName>
        <ecNumber evidence="2 9">3.1.4.11</ecNumber>
    </recommendedName>
</protein>
<dbReference type="PRINTS" id="PR00390">
    <property type="entry name" value="PHPHLIPASEC"/>
</dbReference>
<evidence type="ECO:0000256" key="10">
    <source>
        <dbReference type="SAM" id="MobiDB-lite"/>
    </source>
</evidence>
<evidence type="ECO:0000259" key="12">
    <source>
        <dbReference type="PROSITE" id="PS50004"/>
    </source>
</evidence>
<dbReference type="Gene3D" id="1.10.238.10">
    <property type="entry name" value="EF-hand"/>
    <property type="match status" value="2"/>
</dbReference>
<dbReference type="AlphaFoldDB" id="A0A8C4YMP3"/>
<evidence type="ECO:0000256" key="5">
    <source>
        <dbReference type="ARBA" id="ARBA00022963"/>
    </source>
</evidence>
<dbReference type="GO" id="GO:0035556">
    <property type="term" value="P:intracellular signal transduction"/>
    <property type="evidence" value="ECO:0007669"/>
    <property type="project" value="InterPro"/>
</dbReference>
<dbReference type="Pfam" id="PF00168">
    <property type="entry name" value="C2"/>
    <property type="match status" value="1"/>
</dbReference>
<reference evidence="15" key="3">
    <citation type="submission" date="2025-09" db="UniProtKB">
        <authorList>
            <consortium name="Ensembl"/>
        </authorList>
    </citation>
    <scope>IDENTIFICATION</scope>
</reference>
<dbReference type="SUPFAM" id="SSF49562">
    <property type="entry name" value="C2 domain (Calcium/lipid-binding domain, CaLB)"/>
    <property type="match status" value="1"/>
</dbReference>
<dbReference type="Pfam" id="PF14788">
    <property type="entry name" value="EF-hand_10"/>
    <property type="match status" value="1"/>
</dbReference>
<dbReference type="InterPro" id="IPR039504">
    <property type="entry name" value="PLC-delta3_EF-hand"/>
</dbReference>
<dbReference type="PANTHER" id="PTHR10336:SF33">
    <property type="entry name" value="1-PHOSPHATIDYLINOSITOL 4,5-BISPHOSPHATE PHOSPHODIESTERASE DELTA-3"/>
    <property type="match status" value="1"/>
</dbReference>
<dbReference type="GO" id="GO:0042127">
    <property type="term" value="P:regulation of cell population proliferation"/>
    <property type="evidence" value="ECO:0007669"/>
    <property type="project" value="Ensembl"/>
</dbReference>
<comment type="catalytic activity">
    <reaction evidence="8">
        <text>a 1,2-diacyl-sn-glycero-3-phospho-(1D-myo-inositol-4,5-bisphosphate) + H2O = 1D-myo-inositol 1,4,5-trisphosphate + a 1,2-diacyl-sn-glycerol + H(+)</text>
        <dbReference type="Rhea" id="RHEA:33179"/>
        <dbReference type="ChEBI" id="CHEBI:15377"/>
        <dbReference type="ChEBI" id="CHEBI:15378"/>
        <dbReference type="ChEBI" id="CHEBI:17815"/>
        <dbReference type="ChEBI" id="CHEBI:58456"/>
        <dbReference type="ChEBI" id="CHEBI:203600"/>
        <dbReference type="EC" id="3.1.4.11"/>
    </reaction>
    <physiologicalReaction direction="left-to-right" evidence="8">
        <dbReference type="Rhea" id="RHEA:33180"/>
    </physiologicalReaction>
</comment>
<organism evidence="15 16">
    <name type="scientific">Gopherus evgoodei</name>
    <name type="common">Goodes thornscrub tortoise</name>
    <dbReference type="NCBI Taxonomy" id="1825980"/>
    <lineage>
        <taxon>Eukaryota</taxon>
        <taxon>Metazoa</taxon>
        <taxon>Chordata</taxon>
        <taxon>Craniata</taxon>
        <taxon>Vertebrata</taxon>
        <taxon>Euteleostomi</taxon>
        <taxon>Archelosauria</taxon>
        <taxon>Testudinata</taxon>
        <taxon>Testudines</taxon>
        <taxon>Cryptodira</taxon>
        <taxon>Durocryptodira</taxon>
        <taxon>Testudinoidea</taxon>
        <taxon>Testudinidae</taxon>
        <taxon>Gopherus</taxon>
    </lineage>
</organism>
<dbReference type="Proteomes" id="UP000694390">
    <property type="component" value="Chromosome 23"/>
</dbReference>
<dbReference type="InterPro" id="IPR035892">
    <property type="entry name" value="C2_domain_sf"/>
</dbReference>
<keyword evidence="5 9" id="KW-0442">Lipid degradation</keyword>
<sequence>MDSQAPFLVLGGEQDDEDIKVMLNGSFLWKIKSRRRKKERFYRLQEDGLTILSERCFKRAPPEGQIVVFSIMHIEAMREGYQSEGLRKHGRYFPETQCLTIVFKGRRKNLDLAAQSEEEAKRWARGLKKLMAKVEAMICPPLFFPYISGIWIHDILHRADKNKDNKMSFKEIKDMLKMINIDMNDIYAYQLFQECDKSSNDRLEEHEIEEFCTLLMKRPELEELFHRYSGQDCVLSAKELGAFLQDQGEVADLAHAHRIIQTYELSEKAKQHDRMMLDGFMMYLLSAAGDILNQEHTNVYQDMSQPLCHYFISTSHNTYLTDNQIGGASSTEAYIRAFMEGCRCVELDCWEGSNGEPIIYHGHTLTSKILFRDVIEIIRDYAFKHSSYPVILSLENHCGLEQQVTMVRHMKAILGDMLLTQTLDGQVPKELPSPEVTPPGNSRGRGRGPWQHSHGLLQGGFSERGPRAPSSMVSSHGHPWALSDPIAVCAPRQAKDAAQLCPQLSDLVVYCQAVPFQSLAQALGSQQAGQMCSFSESKARKLLKESGNGLVRYNAQHLSRIYPLGLKMNSSNYNPQEMWNAGCQLVALNFQTPGWEMDLNHGRFLVNGRCGYVLKPSFLRSRQASFDPESGRGGVGPMWARGVITAQQLPKLNDKKSSIVDPFVRVEIHGVRADCTSKQTEYKLNNGFNPRWDETLSFQLRVPELALVRFVVEDYDATSCNDFVGQFTLPFISLREGYRHIHLLSRDGASLAPATLFVHIKAKKM</sequence>
<dbReference type="GO" id="GO:0032154">
    <property type="term" value="C:cleavage furrow"/>
    <property type="evidence" value="ECO:0007669"/>
    <property type="project" value="UniProtKB-SubCell"/>
</dbReference>